<evidence type="ECO:0000313" key="1">
    <source>
        <dbReference type="EMBL" id="MBW32163.1"/>
    </source>
</evidence>
<organism evidence="1">
    <name type="scientific">Anopheles braziliensis</name>
    <dbReference type="NCBI Taxonomy" id="58242"/>
    <lineage>
        <taxon>Eukaryota</taxon>
        <taxon>Metazoa</taxon>
        <taxon>Ecdysozoa</taxon>
        <taxon>Arthropoda</taxon>
        <taxon>Hexapoda</taxon>
        <taxon>Insecta</taxon>
        <taxon>Pterygota</taxon>
        <taxon>Neoptera</taxon>
        <taxon>Endopterygota</taxon>
        <taxon>Diptera</taxon>
        <taxon>Nematocera</taxon>
        <taxon>Culicoidea</taxon>
        <taxon>Culicidae</taxon>
        <taxon>Anophelinae</taxon>
        <taxon>Anopheles</taxon>
    </lineage>
</organism>
<proteinExistence type="predicted"/>
<name>A0A2M3ZUE3_9DIPT</name>
<dbReference type="AlphaFoldDB" id="A0A2M3ZUE3"/>
<protein>
    <submittedName>
        <fullName evidence="1">Putative secreted peptide</fullName>
    </submittedName>
</protein>
<sequence>MQVVVVVVARSWCSGCLSSGPTSTATGVIDWPRLPPVPPPTLLPIKSNRCQRASLLRHLPFVTRLVTATPGKARPVS</sequence>
<dbReference type="EMBL" id="GGFM01011412">
    <property type="protein sequence ID" value="MBW32163.1"/>
    <property type="molecule type" value="Transcribed_RNA"/>
</dbReference>
<accession>A0A2M3ZUE3</accession>
<reference evidence="1" key="1">
    <citation type="submission" date="2018-01" db="EMBL/GenBank/DDBJ databases">
        <title>An insight into the sialome of Amazonian anophelines.</title>
        <authorList>
            <person name="Ribeiro J.M."/>
            <person name="Scarpassa V."/>
            <person name="Calvo E."/>
        </authorList>
    </citation>
    <scope>NUCLEOTIDE SEQUENCE</scope>
    <source>
        <tissue evidence="1">Salivary glands</tissue>
    </source>
</reference>